<protein>
    <recommendedName>
        <fullName evidence="3">DUF2218 domain-containing protein</fullName>
    </recommendedName>
</protein>
<dbReference type="AlphaFoldDB" id="A0A0P1I663"/>
<dbReference type="InterPro" id="IPR014543">
    <property type="entry name" value="UCP028291"/>
</dbReference>
<accession>A0A0P1I663</accession>
<dbReference type="Proteomes" id="UP000051870">
    <property type="component" value="Unassembled WGS sequence"/>
</dbReference>
<dbReference type="Pfam" id="PF09981">
    <property type="entry name" value="DUF2218"/>
    <property type="match status" value="1"/>
</dbReference>
<proteinExistence type="predicted"/>
<dbReference type="PIRSF" id="PIRSF028291">
    <property type="entry name" value="UCP028291"/>
    <property type="match status" value="1"/>
</dbReference>
<dbReference type="STRING" id="1715693.PH7735_01516"/>
<dbReference type="GeneID" id="83880568"/>
<organism evidence="1 2">
    <name type="scientific">Shimia thalassica</name>
    <dbReference type="NCBI Taxonomy" id="1715693"/>
    <lineage>
        <taxon>Bacteria</taxon>
        <taxon>Pseudomonadati</taxon>
        <taxon>Pseudomonadota</taxon>
        <taxon>Alphaproteobacteria</taxon>
        <taxon>Rhodobacterales</taxon>
        <taxon>Roseobacteraceae</taxon>
    </lineage>
</organism>
<keyword evidence="2" id="KW-1185">Reference proteome</keyword>
<dbReference type="RefSeq" id="WP_058310637.1">
    <property type="nucleotide sequence ID" value="NZ_CYTW01000001.1"/>
</dbReference>
<dbReference type="EMBL" id="CYTW01000001">
    <property type="protein sequence ID" value="CUJ92733.1"/>
    <property type="molecule type" value="Genomic_DNA"/>
</dbReference>
<name>A0A0P1I663_9RHOB</name>
<evidence type="ECO:0000313" key="1">
    <source>
        <dbReference type="EMBL" id="CUJ92733.1"/>
    </source>
</evidence>
<sequence length="96" mass="10695">MTQTSTGSTATQKASGYLLQLCKHWSHKAEVSFTPEAGDIRFPNGNHLSLTAHSDHLAMRLDVPEDADLAQFQDVVDKHILRFAFREDLEISWAAA</sequence>
<gene>
    <name evidence="1" type="ORF">PH7735_01516</name>
</gene>
<evidence type="ECO:0008006" key="3">
    <source>
        <dbReference type="Google" id="ProtNLM"/>
    </source>
</evidence>
<dbReference type="Gene3D" id="3.30.310.50">
    <property type="entry name" value="Alpha-D-phosphohexomutase, C-terminal domain"/>
    <property type="match status" value="1"/>
</dbReference>
<evidence type="ECO:0000313" key="2">
    <source>
        <dbReference type="Proteomes" id="UP000051870"/>
    </source>
</evidence>
<reference evidence="2" key="1">
    <citation type="submission" date="2015-09" db="EMBL/GenBank/DDBJ databases">
        <authorList>
            <person name="Rodrigo-Torres Lidia"/>
            <person name="Arahal R.David."/>
        </authorList>
    </citation>
    <scope>NUCLEOTIDE SEQUENCE [LARGE SCALE GENOMIC DNA]</scope>
    <source>
        <strain evidence="2">CECT 7735</strain>
    </source>
</reference>